<keyword evidence="3" id="KW-1185">Reference proteome</keyword>
<gene>
    <name evidence="2" type="ORF">E2C01_062451</name>
</gene>
<evidence type="ECO:0000313" key="2">
    <source>
        <dbReference type="EMBL" id="MPC68252.1"/>
    </source>
</evidence>
<evidence type="ECO:0000313" key="3">
    <source>
        <dbReference type="Proteomes" id="UP000324222"/>
    </source>
</evidence>
<sequence>MDNALYRRRISCLCPVCLLVRRREYPWLLAVSVEAAGVSHPASRRKEKLVAAPRAAPWFVYKCVAARTDPPWHPPASRSVARGRREGREDGCKPLSVLRGTLETCVST</sequence>
<name>A0A5B7HB50_PORTR</name>
<protein>
    <submittedName>
        <fullName evidence="2">Uncharacterized protein</fullName>
    </submittedName>
</protein>
<feature type="region of interest" description="Disordered" evidence="1">
    <location>
        <begin position="73"/>
        <end position="92"/>
    </location>
</feature>
<comment type="caution">
    <text evidence="2">The sequence shown here is derived from an EMBL/GenBank/DDBJ whole genome shotgun (WGS) entry which is preliminary data.</text>
</comment>
<proteinExistence type="predicted"/>
<accession>A0A5B7HB50</accession>
<feature type="compositionally biased region" description="Basic and acidic residues" evidence="1">
    <location>
        <begin position="83"/>
        <end position="92"/>
    </location>
</feature>
<dbReference type="Proteomes" id="UP000324222">
    <property type="component" value="Unassembled WGS sequence"/>
</dbReference>
<organism evidence="2 3">
    <name type="scientific">Portunus trituberculatus</name>
    <name type="common">Swimming crab</name>
    <name type="synonym">Neptunus trituberculatus</name>
    <dbReference type="NCBI Taxonomy" id="210409"/>
    <lineage>
        <taxon>Eukaryota</taxon>
        <taxon>Metazoa</taxon>
        <taxon>Ecdysozoa</taxon>
        <taxon>Arthropoda</taxon>
        <taxon>Crustacea</taxon>
        <taxon>Multicrustacea</taxon>
        <taxon>Malacostraca</taxon>
        <taxon>Eumalacostraca</taxon>
        <taxon>Eucarida</taxon>
        <taxon>Decapoda</taxon>
        <taxon>Pleocyemata</taxon>
        <taxon>Brachyura</taxon>
        <taxon>Eubrachyura</taxon>
        <taxon>Portunoidea</taxon>
        <taxon>Portunidae</taxon>
        <taxon>Portuninae</taxon>
        <taxon>Portunus</taxon>
    </lineage>
</organism>
<dbReference type="EMBL" id="VSRR010027553">
    <property type="protein sequence ID" value="MPC68252.1"/>
    <property type="molecule type" value="Genomic_DNA"/>
</dbReference>
<reference evidence="2 3" key="1">
    <citation type="submission" date="2019-05" db="EMBL/GenBank/DDBJ databases">
        <title>Another draft genome of Portunus trituberculatus and its Hox gene families provides insights of decapod evolution.</title>
        <authorList>
            <person name="Jeong J.-H."/>
            <person name="Song I."/>
            <person name="Kim S."/>
            <person name="Choi T."/>
            <person name="Kim D."/>
            <person name="Ryu S."/>
            <person name="Kim W."/>
        </authorList>
    </citation>
    <scope>NUCLEOTIDE SEQUENCE [LARGE SCALE GENOMIC DNA]</scope>
    <source>
        <tissue evidence="2">Muscle</tissue>
    </source>
</reference>
<evidence type="ECO:0000256" key="1">
    <source>
        <dbReference type="SAM" id="MobiDB-lite"/>
    </source>
</evidence>
<dbReference type="AlphaFoldDB" id="A0A5B7HB50"/>